<comment type="subcellular location">
    <subcellularLocation>
        <location evidence="1">Periplasm</location>
    </subcellularLocation>
</comment>
<dbReference type="Proteomes" id="UP000676246">
    <property type="component" value="Unassembled WGS sequence"/>
</dbReference>
<dbReference type="InterPro" id="IPR050490">
    <property type="entry name" value="Bact_solute-bd_prot1"/>
</dbReference>
<dbReference type="EMBL" id="JAGQDD010000026">
    <property type="protein sequence ID" value="MBQ0933313.1"/>
    <property type="molecule type" value="Genomic_DNA"/>
</dbReference>
<dbReference type="GO" id="GO:0042597">
    <property type="term" value="C:periplasmic space"/>
    <property type="evidence" value="ECO:0007669"/>
    <property type="project" value="UniProtKB-SubCell"/>
</dbReference>
<evidence type="ECO:0000256" key="2">
    <source>
        <dbReference type="ARBA" id="ARBA00008520"/>
    </source>
</evidence>
<comment type="similarity">
    <text evidence="2">Belongs to the bacterial solute-binding protein 1 family.</text>
</comment>
<keyword evidence="4" id="KW-0732">Signal</keyword>
<dbReference type="SUPFAM" id="SSF53850">
    <property type="entry name" value="Periplasmic binding protein-like II"/>
    <property type="match status" value="1"/>
</dbReference>
<evidence type="ECO:0000313" key="8">
    <source>
        <dbReference type="Proteomes" id="UP000676246"/>
    </source>
</evidence>
<dbReference type="PANTHER" id="PTHR43649:SF28">
    <property type="entry name" value="BINDING PROTEIN COMPONENT OF ABC SUGAR TRANSPORTER-RELATED"/>
    <property type="match status" value="1"/>
</dbReference>
<dbReference type="InterPro" id="IPR006059">
    <property type="entry name" value="SBP"/>
</dbReference>
<gene>
    <name evidence="7" type="ORF">KAK03_22805</name>
</gene>
<dbReference type="Gene3D" id="3.40.190.10">
    <property type="entry name" value="Periplasmic binding protein-like II"/>
    <property type="match status" value="2"/>
</dbReference>
<protein>
    <recommendedName>
        <fullName evidence="6">Probable sugar-binding periplasmic protein</fullName>
    </recommendedName>
</protein>
<keyword evidence="8" id="KW-1185">Reference proteome</keyword>
<evidence type="ECO:0000256" key="1">
    <source>
        <dbReference type="ARBA" id="ARBA00004418"/>
    </source>
</evidence>
<sequence length="410" mass="44231">MSTLLLTLPLAAAAATPLQVLHWWTSASERRAVEVLAAHAAAEDIAWRDAAVPGGAGQGAGKVLRSRVLAGDAPDATQLIGRSIADWAEVGVLLELDNVAGTWPQQLLPPVAALLRHRGHTVAVPLGIHRANALYLHKPTFDRLGLKAPTTWAELERTAAALQAAGVVPLAQSSEPWQVAGLAEAMILAEGGVALHRALFVRHDPAAAADPRLATALRRLRQLRGWIGGAAADRPWTDEVRRLQRGDAAMLMMGDWAKGELLALGARLDQDVVCSTWPGTQRLHLYSIDSLGMFTNDYARSPAQERLARLLVTPAVQADYNAVKGSVPVRRDTDPARLDTCARDSWLSFAQGSAQRAPSMVHRMATDEASKEALIDELRRFFLDDQATPASLQQRLAAVLRTLPQRATDD</sequence>
<comment type="caution">
    <text evidence="7">The sequence shown here is derived from an EMBL/GenBank/DDBJ whole genome shotgun (WGS) entry which is preliminary data.</text>
</comment>
<dbReference type="Pfam" id="PF01547">
    <property type="entry name" value="SBP_bac_1"/>
    <property type="match status" value="1"/>
</dbReference>
<organism evidence="7 8">
    <name type="scientific">Ideonella alba</name>
    <dbReference type="NCBI Taxonomy" id="2824118"/>
    <lineage>
        <taxon>Bacteria</taxon>
        <taxon>Pseudomonadati</taxon>
        <taxon>Pseudomonadota</taxon>
        <taxon>Betaproteobacteria</taxon>
        <taxon>Burkholderiales</taxon>
        <taxon>Sphaerotilaceae</taxon>
        <taxon>Ideonella</taxon>
    </lineage>
</organism>
<evidence type="ECO:0000313" key="7">
    <source>
        <dbReference type="EMBL" id="MBQ0933313.1"/>
    </source>
</evidence>
<name>A0A940YCZ8_9BURK</name>
<evidence type="ECO:0000256" key="6">
    <source>
        <dbReference type="ARBA" id="ARBA00049753"/>
    </source>
</evidence>
<reference evidence="7 8" key="1">
    <citation type="submission" date="2021-04" db="EMBL/GenBank/DDBJ databases">
        <title>The genome sequence of Ideonella sp. 3Y2.</title>
        <authorList>
            <person name="Liu Y."/>
        </authorList>
    </citation>
    <scope>NUCLEOTIDE SEQUENCE [LARGE SCALE GENOMIC DNA]</scope>
    <source>
        <strain evidence="7 8">3Y2</strain>
    </source>
</reference>
<keyword evidence="3" id="KW-0813">Transport</keyword>
<evidence type="ECO:0000256" key="5">
    <source>
        <dbReference type="ARBA" id="ARBA00049629"/>
    </source>
</evidence>
<evidence type="ECO:0000256" key="4">
    <source>
        <dbReference type="ARBA" id="ARBA00022729"/>
    </source>
</evidence>
<dbReference type="AlphaFoldDB" id="A0A940YCZ8"/>
<evidence type="ECO:0000256" key="3">
    <source>
        <dbReference type="ARBA" id="ARBA00022448"/>
    </source>
</evidence>
<proteinExistence type="inferred from homology"/>
<comment type="function">
    <text evidence="5">Part of a binding-protein-dependent transport system for a sugar.</text>
</comment>
<dbReference type="PANTHER" id="PTHR43649">
    <property type="entry name" value="ARABINOSE-BINDING PROTEIN-RELATED"/>
    <property type="match status" value="1"/>
</dbReference>
<accession>A0A940YCZ8</accession>